<keyword evidence="3" id="KW-1185">Reference proteome</keyword>
<evidence type="ECO:0000256" key="1">
    <source>
        <dbReference type="SAM" id="SignalP"/>
    </source>
</evidence>
<protein>
    <submittedName>
        <fullName evidence="2">Uncharacterized protein</fullName>
    </submittedName>
</protein>
<evidence type="ECO:0000313" key="3">
    <source>
        <dbReference type="Proteomes" id="UP001519460"/>
    </source>
</evidence>
<dbReference type="Proteomes" id="UP001519460">
    <property type="component" value="Unassembled WGS sequence"/>
</dbReference>
<gene>
    <name evidence="2" type="ORF">BaRGS_00012985</name>
</gene>
<comment type="caution">
    <text evidence="2">The sequence shown here is derived from an EMBL/GenBank/DDBJ whole genome shotgun (WGS) entry which is preliminary data.</text>
</comment>
<feature type="signal peptide" evidence="1">
    <location>
        <begin position="1"/>
        <end position="19"/>
    </location>
</feature>
<organism evidence="2 3">
    <name type="scientific">Batillaria attramentaria</name>
    <dbReference type="NCBI Taxonomy" id="370345"/>
    <lineage>
        <taxon>Eukaryota</taxon>
        <taxon>Metazoa</taxon>
        <taxon>Spiralia</taxon>
        <taxon>Lophotrochozoa</taxon>
        <taxon>Mollusca</taxon>
        <taxon>Gastropoda</taxon>
        <taxon>Caenogastropoda</taxon>
        <taxon>Sorbeoconcha</taxon>
        <taxon>Cerithioidea</taxon>
        <taxon>Batillariidae</taxon>
        <taxon>Batillaria</taxon>
    </lineage>
</organism>
<reference evidence="2 3" key="1">
    <citation type="journal article" date="2023" name="Sci. Data">
        <title>Genome assembly of the Korean intertidal mud-creeper Batillaria attramentaria.</title>
        <authorList>
            <person name="Patra A.K."/>
            <person name="Ho P.T."/>
            <person name="Jun S."/>
            <person name="Lee S.J."/>
            <person name="Kim Y."/>
            <person name="Won Y.J."/>
        </authorList>
    </citation>
    <scope>NUCLEOTIDE SEQUENCE [LARGE SCALE GENOMIC DNA]</scope>
    <source>
        <strain evidence="2">Wonlab-2016</strain>
    </source>
</reference>
<dbReference type="EMBL" id="JACVVK020000072">
    <property type="protein sequence ID" value="KAK7495765.1"/>
    <property type="molecule type" value="Genomic_DNA"/>
</dbReference>
<keyword evidence="1" id="KW-0732">Signal</keyword>
<accession>A0ABD0L8Y0</accession>
<feature type="chain" id="PRO_5044791974" evidence="1">
    <location>
        <begin position="20"/>
        <end position="220"/>
    </location>
</feature>
<proteinExistence type="predicted"/>
<feature type="non-terminal residue" evidence="2">
    <location>
        <position position="220"/>
    </location>
</feature>
<name>A0ABD0L8Y0_9CAEN</name>
<dbReference type="AlphaFoldDB" id="A0ABD0L8Y0"/>
<evidence type="ECO:0000313" key="2">
    <source>
        <dbReference type="EMBL" id="KAK7495765.1"/>
    </source>
</evidence>
<sequence length="220" mass="24223">MPCLKLTFGLFAALSLAAADSDILILRLRDTSSYSKASNFENGNPREVEYCMRTRHNTTSLRGAVYLCARNHSQADVTPHTSKGSKRLAARGKFDGVFDVTRRSEGENCELDLLSEDVLRSQETEARPASPLHGHGDENCVHKETKRAAIIKWSQAGRVVCYTDFAPVLMLSPALPTAAAGIRDLHRVKVAVVEDIAGPKQPVRLREAKHCQTPAEQKDL</sequence>